<comment type="caution">
    <text evidence="1">The sequence shown here is derived from an EMBL/GenBank/DDBJ whole genome shotgun (WGS) entry which is preliminary data.</text>
</comment>
<protein>
    <recommendedName>
        <fullName evidence="3">MucBP domain-containing protein</fullName>
    </recommendedName>
</protein>
<dbReference type="EMBL" id="JACBXQ010000004">
    <property type="protein sequence ID" value="MBG9986828.1"/>
    <property type="molecule type" value="Genomic_DNA"/>
</dbReference>
<dbReference type="Proteomes" id="UP000721415">
    <property type="component" value="Unassembled WGS sequence"/>
</dbReference>
<accession>A0ABS0LRW7</accession>
<evidence type="ECO:0008006" key="3">
    <source>
        <dbReference type="Google" id="ProtNLM"/>
    </source>
</evidence>
<evidence type="ECO:0000313" key="2">
    <source>
        <dbReference type="Proteomes" id="UP000721415"/>
    </source>
</evidence>
<dbReference type="RefSeq" id="WP_197115739.1">
    <property type="nucleotide sequence ID" value="NZ_JACBXQ010000004.1"/>
</dbReference>
<name>A0ABS0LRW7_9LACT</name>
<evidence type="ECO:0000313" key="1">
    <source>
        <dbReference type="EMBL" id="MBG9986828.1"/>
    </source>
</evidence>
<sequence>MRFRKMYVLLSITFCLLGVLSIEHTMINAQEVESLMEDSSEITDLNVMDESNEKRDQLQELNEELEKLENIDQYEVDIKWTNISLDQPLGEIHLLGNNKTGDLGGQGKYYFTNYFPQMAEFNFLAYQRFDLVYIQQFDLLHSLAFYKQPFFNYGFDEELAKYKDIYVQVDHHNLQINNLARIPSSSLLFLPQLDKLEMVDEESLEFDGNKYQIELERLEVPAQFFDNRSLFVMNYKLDYEINSSPSSRYGYNSWDAVMNQQLTMSEDERLMSFKVEISTDLTSQLLGLDSEEEATILPPKFEKQMNLSSTGLMDKITRVELSYDKDQQAYEILVEGMVENVEFNLFTTDTAELSTNHVRMEYQFKPTNKEIPTLDEIETMTASEASYHLEQLLEKN</sequence>
<proteinExistence type="predicted"/>
<organism evidence="1 2">
    <name type="scientific">Facklamia lactis</name>
    <dbReference type="NCBI Taxonomy" id="2749967"/>
    <lineage>
        <taxon>Bacteria</taxon>
        <taxon>Bacillati</taxon>
        <taxon>Bacillota</taxon>
        <taxon>Bacilli</taxon>
        <taxon>Lactobacillales</taxon>
        <taxon>Aerococcaceae</taxon>
        <taxon>Facklamia</taxon>
    </lineage>
</organism>
<gene>
    <name evidence="1" type="ORF">HZY91_07940</name>
</gene>
<keyword evidence="2" id="KW-1185">Reference proteome</keyword>
<reference evidence="1 2" key="1">
    <citation type="submission" date="2020-07" db="EMBL/GenBank/DDBJ databases">
        <title>Facklamia lactis sp. nov., isolated from raw milk.</title>
        <authorList>
            <person name="Doll E.V."/>
            <person name="Huptas C."/>
            <person name="Staib L."/>
            <person name="Wenning M."/>
            <person name="Scherer S."/>
        </authorList>
    </citation>
    <scope>NUCLEOTIDE SEQUENCE [LARGE SCALE GENOMIC DNA]</scope>
    <source>
        <strain evidence="1 2">DSM 111018</strain>
    </source>
</reference>